<dbReference type="Proteomes" id="UP000004198">
    <property type="component" value="Unassembled WGS sequence"/>
</dbReference>
<accession>C6PT04</accession>
<evidence type="ECO:0000313" key="2">
    <source>
        <dbReference type="Proteomes" id="UP000004198"/>
    </source>
</evidence>
<sequence length="67" mass="7944">MEKQLFMRTNEKNERLNIETYVVILKIHSYIFRIYQAMLHSTGNISVKFVSVDADMLNAMKTTFIKE</sequence>
<proteinExistence type="predicted"/>
<dbReference type="AlphaFoldDB" id="C6PT04"/>
<dbReference type="EMBL" id="ACVI01000026">
    <property type="protein sequence ID" value="EET87639.1"/>
    <property type="molecule type" value="Genomic_DNA"/>
</dbReference>
<gene>
    <name evidence="1" type="ORF">CcarbDRAFT_1921</name>
</gene>
<organism evidence="1 2">
    <name type="scientific">Clostridium carboxidivorans P7</name>
    <dbReference type="NCBI Taxonomy" id="536227"/>
    <lineage>
        <taxon>Bacteria</taxon>
        <taxon>Bacillati</taxon>
        <taxon>Bacillota</taxon>
        <taxon>Clostridia</taxon>
        <taxon>Eubacteriales</taxon>
        <taxon>Clostridiaceae</taxon>
        <taxon>Clostridium</taxon>
    </lineage>
</organism>
<comment type="caution">
    <text evidence="1">The sequence shown here is derived from an EMBL/GenBank/DDBJ whole genome shotgun (WGS) entry which is preliminary data.</text>
</comment>
<keyword evidence="2" id="KW-1185">Reference proteome</keyword>
<protein>
    <submittedName>
        <fullName evidence="1">Uncharacterized protein</fullName>
    </submittedName>
</protein>
<name>C6PT04_9CLOT</name>
<reference evidence="1 2" key="1">
    <citation type="submission" date="2009-06" db="EMBL/GenBank/DDBJ databases">
        <title>The draft genome of Clostridium carboxidivorans P7.</title>
        <authorList>
            <consortium name="US DOE Joint Genome Institute (JGI-PGF)"/>
            <person name="Lucas S."/>
            <person name="Copeland A."/>
            <person name="Lapidus A."/>
            <person name="Glavina del Rio T."/>
            <person name="Tice H."/>
            <person name="Bruce D."/>
            <person name="Goodwin L."/>
            <person name="Pitluck S."/>
            <person name="Larimer F."/>
            <person name="Land M.L."/>
            <person name="Hauser L."/>
            <person name="Hemme C.L."/>
        </authorList>
    </citation>
    <scope>NUCLEOTIDE SEQUENCE [LARGE SCALE GENOMIC DNA]</scope>
    <source>
        <strain evidence="1 2">P7</strain>
    </source>
</reference>
<evidence type="ECO:0000313" key="1">
    <source>
        <dbReference type="EMBL" id="EET87639.1"/>
    </source>
</evidence>